<dbReference type="AlphaFoldDB" id="A0A369JNP3"/>
<gene>
    <name evidence="1" type="ORF">Hypma_012534</name>
</gene>
<evidence type="ECO:0000313" key="1">
    <source>
        <dbReference type="EMBL" id="RDB20416.1"/>
    </source>
</evidence>
<keyword evidence="2" id="KW-1185">Reference proteome</keyword>
<dbReference type="InParanoid" id="A0A369JNP3"/>
<accession>A0A369JNP3</accession>
<dbReference type="EMBL" id="LUEZ02000068">
    <property type="protein sequence ID" value="RDB20416.1"/>
    <property type="molecule type" value="Genomic_DNA"/>
</dbReference>
<name>A0A369JNP3_HYPMA</name>
<reference evidence="1" key="1">
    <citation type="submission" date="2018-04" db="EMBL/GenBank/DDBJ databases">
        <title>Whole genome sequencing of Hypsizygus marmoreus.</title>
        <authorList>
            <person name="Choi I.-G."/>
            <person name="Min B."/>
            <person name="Kim J.-G."/>
            <person name="Kim S."/>
            <person name="Oh Y.-L."/>
            <person name="Kong W.-S."/>
            <person name="Park H."/>
            <person name="Jeong J."/>
            <person name="Song E.-S."/>
        </authorList>
    </citation>
    <scope>NUCLEOTIDE SEQUENCE [LARGE SCALE GENOMIC DNA]</scope>
    <source>
        <strain evidence="1">51987-8</strain>
    </source>
</reference>
<proteinExistence type="predicted"/>
<organism evidence="1 2">
    <name type="scientific">Hypsizygus marmoreus</name>
    <name type="common">White beech mushroom</name>
    <name type="synonym">Agaricus marmoreus</name>
    <dbReference type="NCBI Taxonomy" id="39966"/>
    <lineage>
        <taxon>Eukaryota</taxon>
        <taxon>Fungi</taxon>
        <taxon>Dikarya</taxon>
        <taxon>Basidiomycota</taxon>
        <taxon>Agaricomycotina</taxon>
        <taxon>Agaricomycetes</taxon>
        <taxon>Agaricomycetidae</taxon>
        <taxon>Agaricales</taxon>
        <taxon>Tricholomatineae</taxon>
        <taxon>Lyophyllaceae</taxon>
        <taxon>Hypsizygus</taxon>
    </lineage>
</organism>
<evidence type="ECO:0000313" key="2">
    <source>
        <dbReference type="Proteomes" id="UP000076154"/>
    </source>
</evidence>
<protein>
    <submittedName>
        <fullName evidence="1">Uncharacterized protein</fullName>
    </submittedName>
</protein>
<sequence>MYIRQFIRRANVKGDQEEMSGGVAQPVIRLFTAIEDFPEKECQKDVPILWCRRGSVKGYIERDDIERRHYDDWPFHTNGPR</sequence>
<comment type="caution">
    <text evidence="1">The sequence shown here is derived from an EMBL/GenBank/DDBJ whole genome shotgun (WGS) entry which is preliminary data.</text>
</comment>
<dbReference type="Proteomes" id="UP000076154">
    <property type="component" value="Unassembled WGS sequence"/>
</dbReference>